<dbReference type="SUPFAM" id="SSF48264">
    <property type="entry name" value="Cytochrome P450"/>
    <property type="match status" value="1"/>
</dbReference>
<dbReference type="OrthoDB" id="3934656at2759"/>
<dbReference type="VEuPathDB" id="FungiDB:BO82DRAFT_397605"/>
<sequence length="124" mass="14653">MSNVLTYENTGDRMLDLLVAQLNTRFAEQNRTFDLGSWLQLFAIESMAFMTFPRRYGFLEKRKDETGLLYTIRTLLKKASPCWHQITQMPWADFLWNKNPIVAYLMLTTAQPIMDANMTRIHQR</sequence>
<dbReference type="GO" id="GO:0020037">
    <property type="term" value="F:heme binding"/>
    <property type="evidence" value="ECO:0007669"/>
    <property type="project" value="InterPro"/>
</dbReference>
<accession>A0A319E5L2</accession>
<proteinExistence type="predicted"/>
<dbReference type="RefSeq" id="XP_025496632.1">
    <property type="nucleotide sequence ID" value="XM_025638954.1"/>
</dbReference>
<dbReference type="AlphaFoldDB" id="A0A319E5L2"/>
<dbReference type="EMBL" id="KZ821676">
    <property type="protein sequence ID" value="PYH86432.1"/>
    <property type="molecule type" value="Genomic_DNA"/>
</dbReference>
<dbReference type="GO" id="GO:0016705">
    <property type="term" value="F:oxidoreductase activity, acting on paired donors, with incorporation or reduction of molecular oxygen"/>
    <property type="evidence" value="ECO:0007669"/>
    <property type="project" value="InterPro"/>
</dbReference>
<dbReference type="GeneID" id="37141696"/>
<protein>
    <submittedName>
        <fullName evidence="1">Uncharacterized protein</fullName>
    </submittedName>
</protein>
<gene>
    <name evidence="1" type="ORF">BO82DRAFT_397605</name>
</gene>
<dbReference type="InterPro" id="IPR036396">
    <property type="entry name" value="Cyt_P450_sf"/>
</dbReference>
<organism evidence="1 2">
    <name type="scientific">Aspergillus uvarum CBS 121591</name>
    <dbReference type="NCBI Taxonomy" id="1448315"/>
    <lineage>
        <taxon>Eukaryota</taxon>
        <taxon>Fungi</taxon>
        <taxon>Dikarya</taxon>
        <taxon>Ascomycota</taxon>
        <taxon>Pezizomycotina</taxon>
        <taxon>Eurotiomycetes</taxon>
        <taxon>Eurotiomycetidae</taxon>
        <taxon>Eurotiales</taxon>
        <taxon>Aspergillaceae</taxon>
        <taxon>Aspergillus</taxon>
        <taxon>Aspergillus subgen. Circumdati</taxon>
    </lineage>
</organism>
<dbReference type="STRING" id="1448315.A0A319E5L2"/>
<dbReference type="GO" id="GO:0005506">
    <property type="term" value="F:iron ion binding"/>
    <property type="evidence" value="ECO:0007669"/>
    <property type="project" value="InterPro"/>
</dbReference>
<evidence type="ECO:0000313" key="1">
    <source>
        <dbReference type="EMBL" id="PYH86432.1"/>
    </source>
</evidence>
<evidence type="ECO:0000313" key="2">
    <source>
        <dbReference type="Proteomes" id="UP000248340"/>
    </source>
</evidence>
<dbReference type="GO" id="GO:0004497">
    <property type="term" value="F:monooxygenase activity"/>
    <property type="evidence" value="ECO:0007669"/>
    <property type="project" value="InterPro"/>
</dbReference>
<name>A0A319E5L2_9EURO</name>
<dbReference type="Proteomes" id="UP000248340">
    <property type="component" value="Unassembled WGS sequence"/>
</dbReference>
<reference evidence="1 2" key="1">
    <citation type="submission" date="2016-12" db="EMBL/GenBank/DDBJ databases">
        <title>The genomes of Aspergillus section Nigri reveals drivers in fungal speciation.</title>
        <authorList>
            <consortium name="DOE Joint Genome Institute"/>
            <person name="Vesth T.C."/>
            <person name="Nybo J."/>
            <person name="Theobald S."/>
            <person name="Brandl J."/>
            <person name="Frisvad J.C."/>
            <person name="Nielsen K.F."/>
            <person name="Lyhne E.K."/>
            <person name="Kogle M.E."/>
            <person name="Kuo A."/>
            <person name="Riley R."/>
            <person name="Clum A."/>
            <person name="Nolan M."/>
            <person name="Lipzen A."/>
            <person name="Salamov A."/>
            <person name="Henrissat B."/>
            <person name="Wiebenga A."/>
            <person name="De Vries R.P."/>
            <person name="Grigoriev I.V."/>
            <person name="Mortensen U.H."/>
            <person name="Andersen M.R."/>
            <person name="Baker S.E."/>
        </authorList>
    </citation>
    <scope>NUCLEOTIDE SEQUENCE [LARGE SCALE GENOMIC DNA]</scope>
    <source>
        <strain evidence="1 2">CBS 121591</strain>
    </source>
</reference>
<keyword evidence="2" id="KW-1185">Reference proteome</keyword>
<dbReference type="Gene3D" id="1.10.630.10">
    <property type="entry name" value="Cytochrome P450"/>
    <property type="match status" value="1"/>
</dbReference>